<dbReference type="Proteomes" id="UP000786811">
    <property type="component" value="Unassembled WGS sequence"/>
</dbReference>
<dbReference type="GO" id="GO:0007165">
    <property type="term" value="P:signal transduction"/>
    <property type="evidence" value="ECO:0007669"/>
    <property type="project" value="UniProtKB-KW"/>
</dbReference>
<comment type="function">
    <text evidence="6">Gustatory receptor which mediates acceptance or avoidance behavior, depending on its substrates.</text>
</comment>
<sequence>MIHVNIAAMIGKIHYQLNKISRIKLRCKQCFRFLQRITCKIIGLSPWTVDDNNIYSVSFVGLYYNILYCIILSVWSLHGVFNDPPATSPAASLFIVLKRILFVALVSSILIPLYYIAFVQQKRLISVYNRFAKVDEILKKCANYELRRNCTNDVIFSVNFVTIVFLVVILDMCYYIPSRVLFGCFPSVIGGCVMIQYAMLLNKIDSRFKSINSIILNISEPKISVVGPQMMSVSYECQFRESILYDIDNLQKAYMELYEMCYDAAKFYGISIIIAILCCGVKVIFTLYILILSAVYYQENYSPIWHVIGFRFFWVVFLFVVFTLSTTEMKKQNRKLARTICNLVDQSTLDDKVVEKLSCFSSDLSELEIELTACDIISLDRSLLGIATATVTIYLAITLQFELLNN</sequence>
<reference evidence="7" key="1">
    <citation type="submission" date="2021-04" db="EMBL/GenBank/DDBJ databases">
        <authorList>
            <person name="Chebbi M.A.C M."/>
        </authorList>
    </citation>
    <scope>NUCLEOTIDE SEQUENCE</scope>
</reference>
<comment type="subcellular location">
    <subcellularLocation>
        <location evidence="1 6">Cell membrane</location>
        <topology evidence="1 6">Multi-pass membrane protein</topology>
    </subcellularLocation>
</comment>
<keyword evidence="8" id="KW-1185">Reference proteome</keyword>
<evidence type="ECO:0000256" key="5">
    <source>
        <dbReference type="ARBA" id="ARBA00023136"/>
    </source>
</evidence>
<keyword evidence="5 6" id="KW-0472">Membrane</keyword>
<keyword evidence="6" id="KW-0807">Transducer</keyword>
<accession>A0A8J2MFT0</accession>
<evidence type="ECO:0000256" key="1">
    <source>
        <dbReference type="ARBA" id="ARBA00004651"/>
    </source>
</evidence>
<comment type="caution">
    <text evidence="7">The sequence shown here is derived from an EMBL/GenBank/DDBJ whole genome shotgun (WGS) entry which is preliminary data.</text>
</comment>
<organism evidence="7 8">
    <name type="scientific">Cotesia congregata</name>
    <name type="common">Parasitoid wasp</name>
    <name type="synonym">Apanteles congregatus</name>
    <dbReference type="NCBI Taxonomy" id="51543"/>
    <lineage>
        <taxon>Eukaryota</taxon>
        <taxon>Metazoa</taxon>
        <taxon>Ecdysozoa</taxon>
        <taxon>Arthropoda</taxon>
        <taxon>Hexapoda</taxon>
        <taxon>Insecta</taxon>
        <taxon>Pterygota</taxon>
        <taxon>Neoptera</taxon>
        <taxon>Endopterygota</taxon>
        <taxon>Hymenoptera</taxon>
        <taxon>Apocrita</taxon>
        <taxon>Ichneumonoidea</taxon>
        <taxon>Braconidae</taxon>
        <taxon>Microgastrinae</taxon>
        <taxon>Cotesia</taxon>
    </lineage>
</organism>
<evidence type="ECO:0000256" key="2">
    <source>
        <dbReference type="ARBA" id="ARBA00022475"/>
    </source>
</evidence>
<dbReference type="InterPro" id="IPR013604">
    <property type="entry name" value="7TM_chemorcpt"/>
</dbReference>
<feature type="transmembrane region" description="Helical" evidence="6">
    <location>
        <begin position="62"/>
        <end position="81"/>
    </location>
</feature>
<dbReference type="Pfam" id="PF08395">
    <property type="entry name" value="7tm_7"/>
    <property type="match status" value="1"/>
</dbReference>
<feature type="transmembrane region" description="Helical" evidence="6">
    <location>
        <begin position="93"/>
        <end position="116"/>
    </location>
</feature>
<comment type="similarity">
    <text evidence="6">Belongs to the insect chemoreceptor superfamily. Gustatory receptor (GR) family.</text>
</comment>
<evidence type="ECO:0000256" key="3">
    <source>
        <dbReference type="ARBA" id="ARBA00022692"/>
    </source>
</evidence>
<dbReference type="GO" id="GO:0005886">
    <property type="term" value="C:plasma membrane"/>
    <property type="evidence" value="ECO:0007669"/>
    <property type="project" value="UniProtKB-SubCell"/>
</dbReference>
<feature type="transmembrane region" description="Helical" evidence="6">
    <location>
        <begin position="154"/>
        <end position="174"/>
    </location>
</feature>
<feature type="transmembrane region" description="Helical" evidence="6">
    <location>
        <begin position="383"/>
        <end position="401"/>
    </location>
</feature>
<keyword evidence="6 7" id="KW-0675">Receptor</keyword>
<evidence type="ECO:0000313" key="7">
    <source>
        <dbReference type="EMBL" id="CAG5089495.1"/>
    </source>
</evidence>
<keyword evidence="3 6" id="KW-0812">Transmembrane</keyword>
<protein>
    <recommendedName>
        <fullName evidence="6">Gustatory receptor</fullName>
    </recommendedName>
</protein>
<name>A0A8J2MFT0_COTCN</name>
<keyword evidence="4 6" id="KW-1133">Transmembrane helix</keyword>
<proteinExistence type="inferred from homology"/>
<feature type="transmembrane region" description="Helical" evidence="6">
    <location>
        <begin position="303"/>
        <end position="325"/>
    </location>
</feature>
<feature type="transmembrane region" description="Helical" evidence="6">
    <location>
        <begin position="180"/>
        <end position="200"/>
    </location>
</feature>
<dbReference type="OrthoDB" id="6366728at2759"/>
<gene>
    <name evidence="7" type="ORF">HICCMSTLAB_LOCUS5259</name>
</gene>
<dbReference type="GO" id="GO:0050909">
    <property type="term" value="P:sensory perception of taste"/>
    <property type="evidence" value="ECO:0007669"/>
    <property type="project" value="InterPro"/>
</dbReference>
<evidence type="ECO:0000313" key="8">
    <source>
        <dbReference type="Proteomes" id="UP000786811"/>
    </source>
</evidence>
<dbReference type="EMBL" id="CAJNRD030001119">
    <property type="protein sequence ID" value="CAG5089495.1"/>
    <property type="molecule type" value="Genomic_DNA"/>
</dbReference>
<feature type="transmembrane region" description="Helical" evidence="6">
    <location>
        <begin position="267"/>
        <end position="297"/>
    </location>
</feature>
<dbReference type="AlphaFoldDB" id="A0A8J2MFT0"/>
<evidence type="ECO:0000256" key="6">
    <source>
        <dbReference type="RuleBase" id="RU363108"/>
    </source>
</evidence>
<keyword evidence="2 6" id="KW-1003">Cell membrane</keyword>
<evidence type="ECO:0000256" key="4">
    <source>
        <dbReference type="ARBA" id="ARBA00022989"/>
    </source>
</evidence>